<proteinExistence type="predicted"/>
<organism evidence="1 2">
    <name type="scientific">Oceanobacillus kimchii</name>
    <dbReference type="NCBI Taxonomy" id="746691"/>
    <lineage>
        <taxon>Bacteria</taxon>
        <taxon>Bacillati</taxon>
        <taxon>Bacillota</taxon>
        <taxon>Bacilli</taxon>
        <taxon>Bacillales</taxon>
        <taxon>Bacillaceae</taxon>
        <taxon>Oceanobacillus</taxon>
    </lineage>
</organism>
<dbReference type="Proteomes" id="UP001275436">
    <property type="component" value="Unassembled WGS sequence"/>
</dbReference>
<sequence length="71" mass="8218">MNGDEELMLSHCIRLIILENQLIYFSGTFSPFTKEIGTRNLSAQMSRLENLIERENSIIYSISLKMAVDFM</sequence>
<gene>
    <name evidence="1" type="ORF">MACH08_19220</name>
</gene>
<reference evidence="1 2" key="1">
    <citation type="submission" date="2023-02" db="EMBL/GenBank/DDBJ databases">
        <title>Oceanobacillus kimchii IFOP_LL358 isolated form Alexandrium catenella lab strain.</title>
        <authorList>
            <person name="Gajardo G."/>
            <person name="Ueki S."/>
            <person name="Maruyama F."/>
        </authorList>
    </citation>
    <scope>NUCLEOTIDE SEQUENCE [LARGE SCALE GENOMIC DNA]</scope>
    <source>
        <strain evidence="1 2">IFOP_LL358</strain>
    </source>
</reference>
<keyword evidence="2" id="KW-1185">Reference proteome</keyword>
<accession>A0ABQ5TGY9</accession>
<name>A0ABQ5TGY9_9BACI</name>
<protein>
    <submittedName>
        <fullName evidence="1">Uncharacterized protein</fullName>
    </submittedName>
</protein>
<dbReference type="EMBL" id="BSKO01000001">
    <property type="protein sequence ID" value="GLO66138.1"/>
    <property type="molecule type" value="Genomic_DNA"/>
</dbReference>
<comment type="caution">
    <text evidence="1">The sequence shown here is derived from an EMBL/GenBank/DDBJ whole genome shotgun (WGS) entry which is preliminary data.</text>
</comment>
<evidence type="ECO:0000313" key="1">
    <source>
        <dbReference type="EMBL" id="GLO66138.1"/>
    </source>
</evidence>
<evidence type="ECO:0000313" key="2">
    <source>
        <dbReference type="Proteomes" id="UP001275436"/>
    </source>
</evidence>